<organism evidence="21 22">
    <name type="scientific">Ramazzottius varieornatus</name>
    <name type="common">Water bear</name>
    <name type="synonym">Tardigrade</name>
    <dbReference type="NCBI Taxonomy" id="947166"/>
    <lineage>
        <taxon>Eukaryota</taxon>
        <taxon>Metazoa</taxon>
        <taxon>Ecdysozoa</taxon>
        <taxon>Tardigrada</taxon>
        <taxon>Eutardigrada</taxon>
        <taxon>Parachela</taxon>
        <taxon>Hypsibioidea</taxon>
        <taxon>Ramazzottiidae</taxon>
        <taxon>Ramazzottius</taxon>
    </lineage>
</organism>
<evidence type="ECO:0000256" key="3">
    <source>
        <dbReference type="ARBA" id="ARBA00010263"/>
    </source>
</evidence>
<feature type="binding site" evidence="12">
    <location>
        <position position="613"/>
    </location>
    <ligand>
        <name>a protein</name>
        <dbReference type="ChEBI" id="CHEBI:16541"/>
    </ligand>
    <ligandPart>
        <name>C-terminal Xaa-(2S)-2-hydroxyglycine residue</name>
        <dbReference type="ChEBI" id="CHEBI:142768"/>
    </ligandPart>
</feature>
<keyword evidence="7 14" id="KW-1015">Disulfide bond</keyword>
<evidence type="ECO:0000256" key="15">
    <source>
        <dbReference type="PROSITE-ProRule" id="PRU00504"/>
    </source>
</evidence>
<feature type="disulfide bond" evidence="14">
    <location>
        <begin position="594"/>
        <end position="614"/>
    </location>
</feature>
<dbReference type="InterPro" id="IPR001258">
    <property type="entry name" value="NHL_repeat"/>
</dbReference>
<accession>A0A1D1UZF9</accession>
<feature type="region of interest" description="Disordered" evidence="16">
    <location>
        <begin position="873"/>
        <end position="917"/>
    </location>
</feature>
<evidence type="ECO:0000256" key="9">
    <source>
        <dbReference type="ARBA" id="ARBA00023239"/>
    </source>
</evidence>
<dbReference type="PANTHER" id="PTHR10680:SF14">
    <property type="entry name" value="PEPTIDYL-GLYCINE ALPHA-AMIDATING MONOOXYGENASE"/>
    <property type="match status" value="1"/>
</dbReference>
<evidence type="ECO:0000256" key="8">
    <source>
        <dbReference type="ARBA" id="ARBA00023180"/>
    </source>
</evidence>
<dbReference type="GO" id="GO:0006518">
    <property type="term" value="P:peptide metabolic process"/>
    <property type="evidence" value="ECO:0007669"/>
    <property type="project" value="InterPro"/>
</dbReference>
<evidence type="ECO:0000256" key="18">
    <source>
        <dbReference type="SAM" id="SignalP"/>
    </source>
</evidence>
<evidence type="ECO:0000256" key="1">
    <source>
        <dbReference type="ARBA" id="ARBA00000686"/>
    </source>
</evidence>
<evidence type="ECO:0000256" key="16">
    <source>
        <dbReference type="SAM" id="MobiDB-lite"/>
    </source>
</evidence>
<evidence type="ECO:0000256" key="14">
    <source>
        <dbReference type="PIRSR" id="PIRSR600720-3"/>
    </source>
</evidence>
<dbReference type="Proteomes" id="UP000186922">
    <property type="component" value="Unassembled WGS sequence"/>
</dbReference>
<dbReference type="Pfam" id="PF01436">
    <property type="entry name" value="NHL"/>
    <property type="match status" value="2"/>
</dbReference>
<feature type="region of interest" description="Disordered" evidence="16">
    <location>
        <begin position="412"/>
        <end position="445"/>
    </location>
</feature>
<dbReference type="Gene3D" id="2.60.120.310">
    <property type="entry name" value="Copper type II, ascorbate-dependent monooxygenase, N-terminal domain"/>
    <property type="match status" value="1"/>
</dbReference>
<dbReference type="GO" id="GO:0005507">
    <property type="term" value="F:copper ion binding"/>
    <property type="evidence" value="ECO:0007669"/>
    <property type="project" value="InterPro"/>
</dbReference>
<keyword evidence="9" id="KW-0456">Lyase</keyword>
<protein>
    <recommendedName>
        <fullName evidence="23">Peptidylamidoglycolate lyase</fullName>
    </recommendedName>
</protein>
<evidence type="ECO:0000256" key="12">
    <source>
        <dbReference type="PIRSR" id="PIRSR600720-1"/>
    </source>
</evidence>
<keyword evidence="22" id="KW-1185">Reference proteome</keyword>
<dbReference type="InterPro" id="IPR008977">
    <property type="entry name" value="PHM/PNGase_F_dom_sf"/>
</dbReference>
<dbReference type="CDD" id="cd14958">
    <property type="entry name" value="NHL_PAL_like"/>
    <property type="match status" value="1"/>
</dbReference>
<dbReference type="OrthoDB" id="10018185at2759"/>
<feature type="disulfide bond" evidence="14">
    <location>
        <begin position="269"/>
        <end position="291"/>
    </location>
</feature>
<dbReference type="Gene3D" id="2.60.120.230">
    <property type="match status" value="1"/>
</dbReference>
<evidence type="ECO:0008006" key="23">
    <source>
        <dbReference type="Google" id="ProtNLM"/>
    </source>
</evidence>
<feature type="disulfide bond" evidence="14">
    <location>
        <begin position="197"/>
        <end position="308"/>
    </location>
</feature>
<dbReference type="InterPro" id="IPR014784">
    <property type="entry name" value="Cu2_ascorb_mOase-like_C"/>
</dbReference>
<feature type="binding site" evidence="13">
    <location>
        <position position="656"/>
    </location>
    <ligand>
        <name>Zn(2+)</name>
        <dbReference type="ChEBI" id="CHEBI:29105"/>
        <note>catalytic</note>
    </ligand>
</feature>
<evidence type="ECO:0000256" key="13">
    <source>
        <dbReference type="PIRSR" id="PIRSR600720-2"/>
    </source>
</evidence>
<dbReference type="EMBL" id="BDGG01000003">
    <property type="protein sequence ID" value="GAU94851.1"/>
    <property type="molecule type" value="Genomic_DNA"/>
</dbReference>
<feature type="transmembrane region" description="Helical" evidence="17">
    <location>
        <begin position="822"/>
        <end position="846"/>
    </location>
</feature>
<comment type="caution">
    <text evidence="21">The sequence shown here is derived from an EMBL/GenBank/DDBJ whole genome shotgun (WGS) entry which is preliminary data.</text>
</comment>
<evidence type="ECO:0000256" key="5">
    <source>
        <dbReference type="ARBA" id="ARBA00022729"/>
    </source>
</evidence>
<feature type="disulfide bond" evidence="14">
    <location>
        <begin position="49"/>
        <end position="96"/>
    </location>
</feature>
<comment type="similarity">
    <text evidence="3">In the N-terminal section; belongs to the copper type II ascorbate-dependent monooxygenase family.</text>
</comment>
<evidence type="ECO:0000259" key="19">
    <source>
        <dbReference type="Pfam" id="PF01082"/>
    </source>
</evidence>
<keyword evidence="8" id="KW-0325">Glycoprotein</keyword>
<evidence type="ECO:0000256" key="4">
    <source>
        <dbReference type="ARBA" id="ARBA00022723"/>
    </source>
</evidence>
<dbReference type="InterPro" id="IPR000323">
    <property type="entry name" value="Cu2_ascorb_mOase_N"/>
</dbReference>
<comment type="catalytic activity">
    <reaction evidence="1">
        <text>a [peptide]-C-terminal (2S)-2-hydroxyglycine = a [peptide]-C-terminal amide + glyoxylate</text>
        <dbReference type="Rhea" id="RHEA:20924"/>
        <dbReference type="Rhea" id="RHEA-COMP:13485"/>
        <dbReference type="Rhea" id="RHEA-COMP:15321"/>
        <dbReference type="ChEBI" id="CHEBI:36655"/>
        <dbReference type="ChEBI" id="CHEBI:137001"/>
        <dbReference type="ChEBI" id="CHEBI:142768"/>
        <dbReference type="EC" id="4.3.2.5"/>
    </reaction>
</comment>
<keyword evidence="17" id="KW-0472">Membrane</keyword>
<feature type="repeat" description="NHL" evidence="15">
    <location>
        <begin position="585"/>
        <end position="624"/>
    </location>
</feature>
<feature type="domain" description="Copper type II ascorbate-dependent monooxygenase C-terminal" evidence="20">
    <location>
        <begin position="170"/>
        <end position="309"/>
    </location>
</feature>
<evidence type="ECO:0000256" key="6">
    <source>
        <dbReference type="ARBA" id="ARBA00022737"/>
    </source>
</evidence>
<dbReference type="GO" id="GO:0004598">
    <property type="term" value="F:peptidylamidoglycolate lyase activity"/>
    <property type="evidence" value="ECO:0007669"/>
    <property type="project" value="UniProtKB-EC"/>
</dbReference>
<dbReference type="GO" id="GO:0004504">
    <property type="term" value="F:peptidylglycine monooxygenase activity"/>
    <property type="evidence" value="ECO:0007669"/>
    <property type="project" value="UniProtKB-EC"/>
</dbReference>
<keyword evidence="10" id="KW-0511">Multifunctional enzyme</keyword>
<feature type="binding site" evidence="13">
    <location>
        <position position="75"/>
    </location>
    <ligand>
        <name>Cu(2+)</name>
        <dbReference type="ChEBI" id="CHEBI:29036"/>
        <label>1</label>
        <note>catalytic</note>
    </ligand>
</feature>
<feature type="binding site" evidence="12">
    <location>
        <position position="496"/>
    </location>
    <ligand>
        <name>a protein</name>
        <dbReference type="ChEBI" id="CHEBI:16541"/>
    </ligand>
    <ligandPart>
        <name>C-terminal Xaa-(2S)-2-hydroxyglycine residue</name>
        <dbReference type="ChEBI" id="CHEBI:142768"/>
    </ligandPart>
</feature>
<dbReference type="InterPro" id="IPR024548">
    <property type="entry name" value="Cu2_monoox_C"/>
</dbReference>
<dbReference type="PROSITE" id="PS51125">
    <property type="entry name" value="NHL"/>
    <property type="match status" value="2"/>
</dbReference>
<dbReference type="Gene3D" id="2.120.10.30">
    <property type="entry name" value="TolB, C-terminal domain"/>
    <property type="match status" value="1"/>
</dbReference>
<keyword evidence="13" id="KW-0186">Copper</keyword>
<keyword evidence="6" id="KW-0677">Repeat</keyword>
<dbReference type="PANTHER" id="PTHR10680">
    <property type="entry name" value="PEPTIDYL-GLYCINE ALPHA-AMIDATING MONOOXYGENASE"/>
    <property type="match status" value="1"/>
</dbReference>
<feature type="binding site" evidence="13">
    <location>
        <position position="753"/>
    </location>
    <ligand>
        <name>Zn(2+)</name>
        <dbReference type="ChEBI" id="CHEBI:29105"/>
        <note>catalytic</note>
    </ligand>
</feature>
<feature type="binding site" evidence="13">
    <location>
        <position position="213"/>
    </location>
    <ligand>
        <name>Cu(2+)</name>
        <dbReference type="ChEBI" id="CHEBI:29036"/>
        <label>1</label>
        <note>catalytic</note>
    </ligand>
</feature>
<dbReference type="PRINTS" id="PR00790">
    <property type="entry name" value="PAMONOXGNASE"/>
</dbReference>
<dbReference type="SUPFAM" id="SSF49742">
    <property type="entry name" value="PHM/PNGase F"/>
    <property type="match status" value="2"/>
</dbReference>
<comment type="similarity">
    <text evidence="2">In the C-terminal section; belongs to the peptidyl-alpha-hydroxyglycine alpha-amidating lyase family.</text>
</comment>
<evidence type="ECO:0000256" key="7">
    <source>
        <dbReference type="ARBA" id="ARBA00023157"/>
    </source>
</evidence>
<comment type="cofactor">
    <cofactor evidence="13">
        <name>Zn(2+)</name>
        <dbReference type="ChEBI" id="CHEBI:29105"/>
    </cofactor>
    <text evidence="13">Binds one Zn(2+) ion per subunit.</text>
</comment>
<feature type="binding site" evidence="13">
    <location>
        <position position="215"/>
    </location>
    <ligand>
        <name>Cu(2+)</name>
        <dbReference type="ChEBI" id="CHEBI:29036"/>
        <label>1</label>
        <note>catalytic</note>
    </ligand>
</feature>
<keyword evidence="13" id="KW-0862">Zinc</keyword>
<feature type="compositionally biased region" description="Basic and acidic residues" evidence="16">
    <location>
        <begin position="881"/>
        <end position="893"/>
    </location>
</feature>
<keyword evidence="17" id="KW-1133">Transmembrane helix</keyword>
<feature type="disulfide bond" evidence="14">
    <location>
        <begin position="81"/>
        <end position="106"/>
    </location>
</feature>
<sequence length="917" mass="101227">MILRCILLCILVGICGVVAERSLSAKDEEDVIALWMPHVNTTTEDEYYCMGVNTAFDVRYIKKYVPHASAEQVHHILIYGCSNPVKTQGANNAWKCLNDHPVQAACGGASKFLYAWAKDAPSLQLPDDVGFKIGQNTDVKGIFIQIHYSAVVTNDNSGISMILTSEPRRYAAGILLMAGGGQWIPARTPVVNVNVMCRYTDNLVIHPFGFRTHAHSLGTVISGWYMKPEDQDEGKWTLLGKQSPQNPQAFYHMDKPHNITAGTILGARCVYNSTTRNTPTIMGPTHNDEMCNFYMMYYADRNTVREGCTDVDMNLMDYQLPREASIPLPASEVMGHQHHGATGMAGSTSSTMPPMPMPEANVTLKQTLPEDVAANEIKLPRRRPGMENLGENFERGRGREGELLDTSITIAKRPDPTIGGNYGNNLGHQGEHHEQEHGHQMDEPAGNNVVVGQPKSPSSKYIYEEVARWSAKLGKLGQVSGIALDHTDDNVYIFNRRSHQWDGASFGFDNVYTKIQEGPIQEAAIIVVDAKTGAIKKEFGQNMFYLPHGITVDKAGDVWVTDVALHQVMKLADGKPTLTLGTQFQPGHDGQHFCKPTMVAVHSNGDFYVADGYCNSRVIKFTPDGRYISHFGQQQYNPLAFMGSIQPAPADFLIPHDIKLSDDESVLFIADRENGRVQAFNTQNLQFLRLYQVPEFGFKVFAIDTAGDLMVAVNGAADLPGEFTTVQAILVNVTTGTTIGVVNSPSTPMASPHAVSISRDQKCIFVVELNGNIQQFHLKGSEKTVVSKLTNQKQSAAKSNNSSSTSLNLLAANPLSPDVGGYSFLMLAFFIVPTLVLCGVLGYCCVRRNRQSSASRWKDTLYRFKPALKDGTNLIGGPRRSSREGFRPLRQEEVFDDETESEDEVFYAKKPRRNNMA</sequence>
<feature type="repeat" description="NHL" evidence="15">
    <location>
        <begin position="533"/>
        <end position="574"/>
    </location>
</feature>
<evidence type="ECO:0000256" key="10">
    <source>
        <dbReference type="ARBA" id="ARBA00023268"/>
    </source>
</evidence>
<dbReference type="InterPro" id="IPR011042">
    <property type="entry name" value="6-blade_b-propeller_TolB-like"/>
</dbReference>
<dbReference type="GO" id="GO:0005576">
    <property type="term" value="C:extracellular region"/>
    <property type="evidence" value="ECO:0007669"/>
    <property type="project" value="TreeGrafter"/>
</dbReference>
<reference evidence="21 22" key="1">
    <citation type="journal article" date="2016" name="Nat. Commun.">
        <title>Extremotolerant tardigrade genome and improved radiotolerance of human cultured cells by tardigrade-unique protein.</title>
        <authorList>
            <person name="Hashimoto T."/>
            <person name="Horikawa D.D."/>
            <person name="Saito Y."/>
            <person name="Kuwahara H."/>
            <person name="Kozuka-Hata H."/>
            <person name="Shin-I T."/>
            <person name="Minakuchi Y."/>
            <person name="Ohishi K."/>
            <person name="Motoyama A."/>
            <person name="Aizu T."/>
            <person name="Enomoto A."/>
            <person name="Kondo K."/>
            <person name="Tanaka S."/>
            <person name="Hara Y."/>
            <person name="Koshikawa S."/>
            <person name="Sagara H."/>
            <person name="Miura T."/>
            <person name="Yokobori S."/>
            <person name="Miyagawa K."/>
            <person name="Suzuki Y."/>
            <person name="Kubo T."/>
            <person name="Oyama M."/>
            <person name="Kohara Y."/>
            <person name="Fujiyama A."/>
            <person name="Arakawa K."/>
            <person name="Katayama T."/>
            <person name="Toyoda A."/>
            <person name="Kunieda T."/>
        </authorList>
    </citation>
    <scope>NUCLEOTIDE SEQUENCE [LARGE SCALE GENOMIC DNA]</scope>
    <source>
        <strain evidence="21 22">YOKOZUNA-1</strain>
    </source>
</reference>
<dbReference type="SUPFAM" id="SSF63829">
    <property type="entry name" value="Calcium-dependent phosphotriesterase"/>
    <property type="match status" value="1"/>
</dbReference>
<feature type="binding site" evidence="13">
    <location>
        <position position="290"/>
    </location>
    <ligand>
        <name>Cu(2+)</name>
        <dbReference type="ChEBI" id="CHEBI:29036"/>
        <label>1</label>
        <note>catalytic</note>
    </ligand>
</feature>
<comment type="cofactor">
    <cofactor evidence="13">
        <name>Cu(2+)</name>
        <dbReference type="ChEBI" id="CHEBI:29036"/>
    </cofactor>
    <text evidence="13">Binds 2 Cu(2+) ions per subunit.</text>
</comment>
<feature type="compositionally biased region" description="Acidic residues" evidence="16">
    <location>
        <begin position="894"/>
        <end position="905"/>
    </location>
</feature>
<feature type="chain" id="PRO_5008897837" description="Peptidylamidoglycolate lyase" evidence="18">
    <location>
        <begin position="20"/>
        <end position="917"/>
    </location>
</feature>
<keyword evidence="4 13" id="KW-0479">Metal-binding</keyword>
<feature type="binding site" evidence="13">
    <location>
        <position position="74"/>
    </location>
    <ligand>
        <name>Cu(2+)</name>
        <dbReference type="ChEBI" id="CHEBI:29036"/>
        <label>1</label>
        <note>catalytic</note>
    </ligand>
</feature>
<keyword evidence="17" id="KW-0812">Transmembrane</keyword>
<feature type="binding site" evidence="13">
    <location>
        <position position="147"/>
    </location>
    <ligand>
        <name>Cu(2+)</name>
        <dbReference type="ChEBI" id="CHEBI:29036"/>
        <label>1</label>
        <note>catalytic</note>
    </ligand>
</feature>
<name>A0A1D1UZF9_RAMVA</name>
<comment type="catalytic activity">
    <reaction evidence="11">
        <text>a [peptide]-C-terminal glycine + 2 L-ascorbate + O2 = a [peptide]-C-terminal (2S)-2-hydroxyglycine + 2 monodehydro-L-ascorbate radical + H2O</text>
        <dbReference type="Rhea" id="RHEA:21452"/>
        <dbReference type="Rhea" id="RHEA-COMP:13486"/>
        <dbReference type="Rhea" id="RHEA-COMP:15321"/>
        <dbReference type="ChEBI" id="CHEBI:15377"/>
        <dbReference type="ChEBI" id="CHEBI:15379"/>
        <dbReference type="ChEBI" id="CHEBI:38290"/>
        <dbReference type="ChEBI" id="CHEBI:59513"/>
        <dbReference type="ChEBI" id="CHEBI:137000"/>
        <dbReference type="ChEBI" id="CHEBI:142768"/>
        <dbReference type="EC" id="1.14.17.3"/>
    </reaction>
</comment>
<evidence type="ECO:0000259" key="20">
    <source>
        <dbReference type="Pfam" id="PF03712"/>
    </source>
</evidence>
<dbReference type="InterPro" id="IPR000720">
    <property type="entry name" value="PHM/PAL"/>
</dbReference>
<dbReference type="Pfam" id="PF01082">
    <property type="entry name" value="Cu2_monooxygen"/>
    <property type="match status" value="1"/>
</dbReference>
<feature type="domain" description="Copper type II ascorbate-dependent monooxygenase N-terminal" evidence="19">
    <location>
        <begin position="36"/>
        <end position="150"/>
    </location>
</feature>
<evidence type="ECO:0000256" key="11">
    <source>
        <dbReference type="ARBA" id="ARBA00048431"/>
    </source>
</evidence>
<feature type="binding site" evidence="13">
    <location>
        <position position="548"/>
    </location>
    <ligand>
        <name>Zn(2+)</name>
        <dbReference type="ChEBI" id="CHEBI:29105"/>
        <note>catalytic</note>
    </ligand>
</feature>
<dbReference type="Pfam" id="PF03712">
    <property type="entry name" value="Cu2_monoox_C"/>
    <property type="match status" value="1"/>
</dbReference>
<evidence type="ECO:0000256" key="2">
    <source>
        <dbReference type="ARBA" id="ARBA00006026"/>
    </source>
</evidence>
<proteinExistence type="inferred from homology"/>
<evidence type="ECO:0000313" key="22">
    <source>
        <dbReference type="Proteomes" id="UP000186922"/>
    </source>
</evidence>
<feature type="binding site" evidence="12">
    <location>
        <position position="672"/>
    </location>
    <ligand>
        <name>a protein</name>
        <dbReference type="ChEBI" id="CHEBI:16541"/>
    </ligand>
    <ligandPart>
        <name>C-terminal Xaa-(2S)-2-hydroxyglycine residue</name>
        <dbReference type="ChEBI" id="CHEBI:142768"/>
    </ligandPart>
</feature>
<feature type="compositionally biased region" description="Basic and acidic residues" evidence="16">
    <location>
        <begin position="429"/>
        <end position="442"/>
    </location>
</feature>
<dbReference type="AlphaFoldDB" id="A0A1D1UZF9"/>
<keyword evidence="5 18" id="KW-0732">Signal</keyword>
<evidence type="ECO:0000256" key="17">
    <source>
        <dbReference type="SAM" id="Phobius"/>
    </source>
</evidence>
<gene>
    <name evidence="21" type="primary">RvY_06559-1</name>
    <name evidence="21" type="synonym">RvY_06559.1</name>
    <name evidence="21" type="ORF">RvY_06559</name>
</gene>
<feature type="signal peptide" evidence="18">
    <location>
        <begin position="1"/>
        <end position="19"/>
    </location>
</feature>
<dbReference type="InterPro" id="IPR036939">
    <property type="entry name" value="Cu2_ascorb_mOase_N_sf"/>
</dbReference>
<evidence type="ECO:0000313" key="21">
    <source>
        <dbReference type="EMBL" id="GAU94851.1"/>
    </source>
</evidence>
<dbReference type="GO" id="GO:0016020">
    <property type="term" value="C:membrane"/>
    <property type="evidence" value="ECO:0007669"/>
    <property type="project" value="InterPro"/>
</dbReference>